<organism evidence="1 2">
    <name type="scientific">Cichorium intybus</name>
    <name type="common">Chicory</name>
    <dbReference type="NCBI Taxonomy" id="13427"/>
    <lineage>
        <taxon>Eukaryota</taxon>
        <taxon>Viridiplantae</taxon>
        <taxon>Streptophyta</taxon>
        <taxon>Embryophyta</taxon>
        <taxon>Tracheophyta</taxon>
        <taxon>Spermatophyta</taxon>
        <taxon>Magnoliopsida</taxon>
        <taxon>eudicotyledons</taxon>
        <taxon>Gunneridae</taxon>
        <taxon>Pentapetalae</taxon>
        <taxon>asterids</taxon>
        <taxon>campanulids</taxon>
        <taxon>Asterales</taxon>
        <taxon>Asteraceae</taxon>
        <taxon>Cichorioideae</taxon>
        <taxon>Cichorieae</taxon>
        <taxon>Cichoriinae</taxon>
        <taxon>Cichorium</taxon>
    </lineage>
</organism>
<accession>A0ACB9BK62</accession>
<dbReference type="Proteomes" id="UP001055811">
    <property type="component" value="Linkage Group LG06"/>
</dbReference>
<gene>
    <name evidence="1" type="ORF">L2E82_33351</name>
</gene>
<reference evidence="2" key="1">
    <citation type="journal article" date="2022" name="Mol. Ecol. Resour.">
        <title>The genomes of chicory, endive, great burdock and yacon provide insights into Asteraceae palaeo-polyploidization history and plant inulin production.</title>
        <authorList>
            <person name="Fan W."/>
            <person name="Wang S."/>
            <person name="Wang H."/>
            <person name="Wang A."/>
            <person name="Jiang F."/>
            <person name="Liu H."/>
            <person name="Zhao H."/>
            <person name="Xu D."/>
            <person name="Zhang Y."/>
        </authorList>
    </citation>
    <scope>NUCLEOTIDE SEQUENCE [LARGE SCALE GENOMIC DNA]</scope>
    <source>
        <strain evidence="2">cv. Punajuju</strain>
    </source>
</reference>
<reference evidence="1 2" key="2">
    <citation type="journal article" date="2022" name="Mol. Ecol. Resour.">
        <title>The genomes of chicory, endive, great burdock and yacon provide insights into Asteraceae paleo-polyploidization history and plant inulin production.</title>
        <authorList>
            <person name="Fan W."/>
            <person name="Wang S."/>
            <person name="Wang H."/>
            <person name="Wang A."/>
            <person name="Jiang F."/>
            <person name="Liu H."/>
            <person name="Zhao H."/>
            <person name="Xu D."/>
            <person name="Zhang Y."/>
        </authorList>
    </citation>
    <scope>NUCLEOTIDE SEQUENCE [LARGE SCALE GENOMIC DNA]</scope>
    <source>
        <strain evidence="2">cv. Punajuju</strain>
        <tissue evidence="1">Leaves</tissue>
    </source>
</reference>
<protein>
    <submittedName>
        <fullName evidence="1">Uncharacterized protein</fullName>
    </submittedName>
</protein>
<dbReference type="EMBL" id="CM042014">
    <property type="protein sequence ID" value="KAI3722318.1"/>
    <property type="molecule type" value="Genomic_DNA"/>
</dbReference>
<proteinExistence type="predicted"/>
<evidence type="ECO:0000313" key="2">
    <source>
        <dbReference type="Proteomes" id="UP001055811"/>
    </source>
</evidence>
<sequence>MNNHHAVVEEIGLRDLHPSDKDLSTSSCAGLSIDRIRGEGDATAWTQGVPDLNGHQQAATECKQSKGDGINSIELVARRAYGQKMRIPAAFATYDQCSQERDGSMSYNVQAAFLSEGFFRRPGHLPNIPEG</sequence>
<name>A0ACB9BK62_CICIN</name>
<comment type="caution">
    <text evidence="1">The sequence shown here is derived from an EMBL/GenBank/DDBJ whole genome shotgun (WGS) entry which is preliminary data.</text>
</comment>
<evidence type="ECO:0000313" key="1">
    <source>
        <dbReference type="EMBL" id="KAI3722318.1"/>
    </source>
</evidence>
<keyword evidence="2" id="KW-1185">Reference proteome</keyword>